<reference evidence="14" key="2">
    <citation type="submission" date="2020-09" db="EMBL/GenBank/DDBJ databases">
        <authorList>
            <person name="Sun Q."/>
            <person name="Zhou Y."/>
        </authorList>
    </citation>
    <scope>NUCLEOTIDE SEQUENCE</scope>
    <source>
        <strain evidence="14">CGMCC 1.12187</strain>
    </source>
</reference>
<evidence type="ECO:0000256" key="8">
    <source>
        <dbReference type="ARBA" id="ARBA00023136"/>
    </source>
</evidence>
<dbReference type="GO" id="GO:0015293">
    <property type="term" value="F:symporter activity"/>
    <property type="evidence" value="ECO:0007669"/>
    <property type="project" value="UniProtKB-KW"/>
</dbReference>
<dbReference type="InterPro" id="IPR036259">
    <property type="entry name" value="MFS_trans_sf"/>
</dbReference>
<comment type="subcellular location">
    <subcellularLocation>
        <location evidence="1">Cell membrane</location>
        <topology evidence="1">Multi-pass membrane protein</topology>
    </subcellularLocation>
</comment>
<evidence type="ECO:0000256" key="5">
    <source>
        <dbReference type="ARBA" id="ARBA00022692"/>
    </source>
</evidence>
<feature type="transmembrane region" description="Helical" evidence="12">
    <location>
        <begin position="165"/>
        <end position="188"/>
    </location>
</feature>
<feature type="transmembrane region" description="Helical" evidence="12">
    <location>
        <begin position="42"/>
        <end position="60"/>
    </location>
</feature>
<dbReference type="FunFam" id="1.20.1250.20:FF:000001">
    <property type="entry name" value="Dicarboxylate MFS transporter"/>
    <property type="match status" value="1"/>
</dbReference>
<keyword evidence="3" id="KW-0813">Transport</keyword>
<dbReference type="InterPro" id="IPR011701">
    <property type="entry name" value="MFS"/>
</dbReference>
<evidence type="ECO:0000313" key="15">
    <source>
        <dbReference type="Proteomes" id="UP000638848"/>
    </source>
</evidence>
<dbReference type="Pfam" id="PF07690">
    <property type="entry name" value="MFS_1"/>
    <property type="match status" value="1"/>
</dbReference>
<feature type="transmembrane region" description="Helical" evidence="12">
    <location>
        <begin position="385"/>
        <end position="408"/>
    </location>
</feature>
<name>A0A917GKJ7_9MICC</name>
<evidence type="ECO:0000256" key="11">
    <source>
        <dbReference type="SAM" id="MobiDB-lite"/>
    </source>
</evidence>
<evidence type="ECO:0000313" key="14">
    <source>
        <dbReference type="EMBL" id="GGG49153.1"/>
    </source>
</evidence>
<dbReference type="AlphaFoldDB" id="A0A917GKJ7"/>
<feature type="transmembrane region" description="Helical" evidence="12">
    <location>
        <begin position="124"/>
        <end position="144"/>
    </location>
</feature>
<dbReference type="PANTHER" id="PTHR43045:SF1">
    <property type="entry name" value="SHIKIMATE TRANSPORTER"/>
    <property type="match status" value="1"/>
</dbReference>
<evidence type="ECO:0000259" key="13">
    <source>
        <dbReference type="PROSITE" id="PS50850"/>
    </source>
</evidence>
<evidence type="ECO:0000256" key="10">
    <source>
        <dbReference type="ARBA" id="ARBA00039918"/>
    </source>
</evidence>
<feature type="transmembrane region" description="Helical" evidence="12">
    <location>
        <begin position="200"/>
        <end position="219"/>
    </location>
</feature>
<dbReference type="EMBL" id="BMEQ01000003">
    <property type="protein sequence ID" value="GGG49153.1"/>
    <property type="molecule type" value="Genomic_DNA"/>
</dbReference>
<feature type="transmembrane region" description="Helical" evidence="12">
    <location>
        <begin position="320"/>
        <end position="338"/>
    </location>
</feature>
<feature type="domain" description="Major facilitator superfamily (MFS) profile" evidence="13">
    <location>
        <begin position="27"/>
        <end position="439"/>
    </location>
</feature>
<dbReference type="PROSITE" id="PS50850">
    <property type="entry name" value="MFS"/>
    <property type="match status" value="1"/>
</dbReference>
<feature type="transmembrane region" description="Helical" evidence="12">
    <location>
        <begin position="344"/>
        <end position="364"/>
    </location>
</feature>
<keyword evidence="5 12" id="KW-0812">Transmembrane</keyword>
<gene>
    <name evidence="14" type="ORF">GCM10011374_09450</name>
</gene>
<dbReference type="SUPFAM" id="SSF103473">
    <property type="entry name" value="MFS general substrate transporter"/>
    <property type="match status" value="1"/>
</dbReference>
<comment type="caution">
    <text evidence="14">The sequence shown here is derived from an EMBL/GenBank/DDBJ whole genome shotgun (WGS) entry which is preliminary data.</text>
</comment>
<keyword evidence="8 12" id="KW-0472">Membrane</keyword>
<evidence type="ECO:0000256" key="7">
    <source>
        <dbReference type="ARBA" id="ARBA00022989"/>
    </source>
</evidence>
<evidence type="ECO:0000256" key="1">
    <source>
        <dbReference type="ARBA" id="ARBA00004651"/>
    </source>
</evidence>
<accession>A0A917GKJ7</accession>
<reference evidence="14" key="1">
    <citation type="journal article" date="2014" name="Int. J. Syst. Evol. Microbiol.">
        <title>Complete genome sequence of Corynebacterium casei LMG S-19264T (=DSM 44701T), isolated from a smear-ripened cheese.</title>
        <authorList>
            <consortium name="US DOE Joint Genome Institute (JGI-PGF)"/>
            <person name="Walter F."/>
            <person name="Albersmeier A."/>
            <person name="Kalinowski J."/>
            <person name="Ruckert C."/>
        </authorList>
    </citation>
    <scope>NUCLEOTIDE SEQUENCE</scope>
    <source>
        <strain evidence="14">CGMCC 1.12187</strain>
    </source>
</reference>
<sequence>MSTTTSPSPSAPPGHAPLDTRRESRKVAVGSFVGTTIEWYDYYLYGTAAALIFPAVFFPGDDPAIGVVKAFATYAVGFAARPLGGFIFGHYGDRIGRKTMLMLSLILMGVSTFLIGLLPSYDAIGLWAPALLCLMRLIQGFAVGGEWGSAVVMAVEHAPEGRRGLFGSFPQLGVPAGLLISSGVFALVSGGLGQETFTEWGWRIPFLLSAVLIIVGIVIRMSVAESPVFQELVDTDTRAEKPSRDVIVHHWRNLLLTIGMKMFQNAVFYIYTVFMLAYIRDTLEMDYQVGLNAVMFSSVVGFLTIPGWSWLSDKVGRKPVYLAGCVLGTLYFPFSFVIADTQSVLWLTVGMVIGANFLHDMVYGPQAVYFSELFGSKVRLSGTSIGYQIGAMLSGGLAPLIAASLLAAQDGATWGISLYIVALGVISTVCTLLARETFREKF</sequence>
<evidence type="ECO:0000256" key="6">
    <source>
        <dbReference type="ARBA" id="ARBA00022847"/>
    </source>
</evidence>
<keyword evidence="4" id="KW-1003">Cell membrane</keyword>
<feature type="transmembrane region" description="Helical" evidence="12">
    <location>
        <begin position="291"/>
        <end position="311"/>
    </location>
</feature>
<proteinExistence type="inferred from homology"/>
<dbReference type="Gene3D" id="1.20.1250.20">
    <property type="entry name" value="MFS general substrate transporter like domains"/>
    <property type="match status" value="2"/>
</dbReference>
<feature type="region of interest" description="Disordered" evidence="11">
    <location>
        <begin position="1"/>
        <end position="21"/>
    </location>
</feature>
<dbReference type="CDD" id="cd17369">
    <property type="entry name" value="MFS_ShiA_like"/>
    <property type="match status" value="1"/>
</dbReference>
<dbReference type="PANTHER" id="PTHR43045">
    <property type="entry name" value="SHIKIMATE TRANSPORTER"/>
    <property type="match status" value="1"/>
</dbReference>
<evidence type="ECO:0000256" key="4">
    <source>
        <dbReference type="ARBA" id="ARBA00022475"/>
    </source>
</evidence>
<evidence type="ECO:0000256" key="9">
    <source>
        <dbReference type="ARBA" id="ARBA00037295"/>
    </source>
</evidence>
<comment type="function">
    <text evidence="9">May be a proton symporter involved in the uptake of osmolytes such as proline and glycine betaine.</text>
</comment>
<keyword evidence="6" id="KW-0769">Symport</keyword>
<dbReference type="Proteomes" id="UP000638848">
    <property type="component" value="Unassembled WGS sequence"/>
</dbReference>
<keyword evidence="15" id="KW-1185">Reference proteome</keyword>
<feature type="transmembrane region" description="Helical" evidence="12">
    <location>
        <begin position="414"/>
        <end position="434"/>
    </location>
</feature>
<dbReference type="GO" id="GO:0005886">
    <property type="term" value="C:plasma membrane"/>
    <property type="evidence" value="ECO:0007669"/>
    <property type="project" value="UniProtKB-SubCell"/>
</dbReference>
<dbReference type="InterPro" id="IPR020846">
    <property type="entry name" value="MFS_dom"/>
</dbReference>
<feature type="transmembrane region" description="Helical" evidence="12">
    <location>
        <begin position="100"/>
        <end position="118"/>
    </location>
</feature>
<evidence type="ECO:0000256" key="2">
    <source>
        <dbReference type="ARBA" id="ARBA00008240"/>
    </source>
</evidence>
<feature type="transmembrane region" description="Helical" evidence="12">
    <location>
        <begin position="66"/>
        <end position="88"/>
    </location>
</feature>
<keyword evidence="7 12" id="KW-1133">Transmembrane helix</keyword>
<evidence type="ECO:0000256" key="3">
    <source>
        <dbReference type="ARBA" id="ARBA00022448"/>
    </source>
</evidence>
<feature type="transmembrane region" description="Helical" evidence="12">
    <location>
        <begin position="262"/>
        <end position="279"/>
    </location>
</feature>
<organism evidence="14 15">
    <name type="scientific">Kocuria dechangensis</name>
    <dbReference type="NCBI Taxonomy" id="1176249"/>
    <lineage>
        <taxon>Bacteria</taxon>
        <taxon>Bacillati</taxon>
        <taxon>Actinomycetota</taxon>
        <taxon>Actinomycetes</taxon>
        <taxon>Micrococcales</taxon>
        <taxon>Micrococcaceae</taxon>
        <taxon>Kocuria</taxon>
    </lineage>
</organism>
<comment type="similarity">
    <text evidence="2">Belongs to the major facilitator superfamily. Metabolite:H+ Symporter (MHS) family (TC 2.A.1.6) family.</text>
</comment>
<evidence type="ECO:0000256" key="12">
    <source>
        <dbReference type="SAM" id="Phobius"/>
    </source>
</evidence>
<dbReference type="RefSeq" id="WP_188534747.1">
    <property type="nucleotide sequence ID" value="NZ_BMEQ01000003.1"/>
</dbReference>
<protein>
    <recommendedName>
        <fullName evidence="10">Putative proline/betaine transporter</fullName>
    </recommendedName>
</protein>